<proteinExistence type="predicted"/>
<evidence type="ECO:0000313" key="1">
    <source>
        <dbReference type="EMBL" id="JAA86277.1"/>
    </source>
</evidence>
<sequence>MLSYLTIRSTLTDADWAIYILIAYCTFHLYEKAKSTQSNNFRHIHNYTRLYMDNSVHVRHNYMLRLLLQWTLAFAYNYYDTNLSIMLIVL</sequence>
<organism evidence="1">
    <name type="scientific">Pararge aegeria</name>
    <name type="common">speckled wood butterfly</name>
    <dbReference type="NCBI Taxonomy" id="116150"/>
    <lineage>
        <taxon>Eukaryota</taxon>
        <taxon>Metazoa</taxon>
        <taxon>Ecdysozoa</taxon>
        <taxon>Arthropoda</taxon>
        <taxon>Hexapoda</taxon>
        <taxon>Insecta</taxon>
        <taxon>Pterygota</taxon>
        <taxon>Neoptera</taxon>
        <taxon>Endopterygota</taxon>
        <taxon>Lepidoptera</taxon>
        <taxon>Glossata</taxon>
        <taxon>Ditrysia</taxon>
        <taxon>Papilionoidea</taxon>
        <taxon>Nymphalidae</taxon>
        <taxon>Satyrinae</taxon>
        <taxon>Satyrini</taxon>
        <taxon>Parargina</taxon>
        <taxon>Pararge</taxon>
    </lineage>
</organism>
<dbReference type="EMBL" id="GAIX01006283">
    <property type="protein sequence ID" value="JAA86277.1"/>
    <property type="molecule type" value="Transcribed_RNA"/>
</dbReference>
<reference evidence="1" key="2">
    <citation type="submission" date="2013-05" db="EMBL/GenBank/DDBJ databases">
        <authorList>
            <person name="Carter J.-M."/>
            <person name="Baker S.C."/>
            <person name="Pink R."/>
            <person name="Carter D.R.F."/>
            <person name="Collins A."/>
            <person name="Tomlin J."/>
            <person name="Gibbs M."/>
            <person name="Breuker C.J."/>
        </authorList>
    </citation>
    <scope>NUCLEOTIDE SEQUENCE</scope>
    <source>
        <tissue evidence="1">Ovary</tissue>
    </source>
</reference>
<dbReference type="AlphaFoldDB" id="S4PWS4"/>
<protein>
    <submittedName>
        <fullName evidence="1">Uncharacterized protein</fullName>
    </submittedName>
</protein>
<accession>S4PWS4</accession>
<name>S4PWS4_9NEOP</name>
<reference evidence="1" key="1">
    <citation type="journal article" date="2013" name="BMC Genomics">
        <title>Unscrambling butterfly oogenesis.</title>
        <authorList>
            <person name="Carter J.M."/>
            <person name="Baker S.C."/>
            <person name="Pink R."/>
            <person name="Carter D.R."/>
            <person name="Collins A."/>
            <person name="Tomlin J."/>
            <person name="Gibbs M."/>
            <person name="Breuker C.J."/>
        </authorList>
    </citation>
    <scope>NUCLEOTIDE SEQUENCE</scope>
    <source>
        <tissue evidence="1">Ovary</tissue>
    </source>
</reference>